<evidence type="ECO:0000313" key="3">
    <source>
        <dbReference type="Proteomes" id="UP000007015"/>
    </source>
</evidence>
<feature type="compositionally biased region" description="Low complexity" evidence="1">
    <location>
        <begin position="16"/>
        <end position="38"/>
    </location>
</feature>
<sequence length="123" mass="13033">MGYGPYTGTLLSQSTSSPPHAAAAGPAAGAAPNSGRSGPESRRRVVVQRPRRWRSGHLQGYDHAQHAPVLIQSAAAAGDAVRRRRRDGRGGGGGDGEDGHEYRELGHFVWSGALCLLRWNPEA</sequence>
<evidence type="ECO:0000313" key="2">
    <source>
        <dbReference type="EMBL" id="EEC76279.1"/>
    </source>
</evidence>
<protein>
    <submittedName>
        <fullName evidence="2">Uncharacterized protein</fullName>
    </submittedName>
</protein>
<proteinExistence type="predicted"/>
<organism evidence="2 3">
    <name type="scientific">Oryza sativa subsp. indica</name>
    <name type="common">Rice</name>
    <dbReference type="NCBI Taxonomy" id="39946"/>
    <lineage>
        <taxon>Eukaryota</taxon>
        <taxon>Viridiplantae</taxon>
        <taxon>Streptophyta</taxon>
        <taxon>Embryophyta</taxon>
        <taxon>Tracheophyta</taxon>
        <taxon>Spermatophyta</taxon>
        <taxon>Magnoliopsida</taxon>
        <taxon>Liliopsida</taxon>
        <taxon>Poales</taxon>
        <taxon>Poaceae</taxon>
        <taxon>BOP clade</taxon>
        <taxon>Oryzoideae</taxon>
        <taxon>Oryzeae</taxon>
        <taxon>Oryzinae</taxon>
        <taxon>Oryza</taxon>
        <taxon>Oryza sativa</taxon>
    </lineage>
</organism>
<dbReference type="EMBL" id="CM000128">
    <property type="protein sequence ID" value="EEC76279.1"/>
    <property type="molecule type" value="Genomic_DNA"/>
</dbReference>
<keyword evidence="3" id="KW-1185">Reference proteome</keyword>
<reference evidence="2 3" key="1">
    <citation type="journal article" date="2005" name="PLoS Biol.">
        <title>The genomes of Oryza sativa: a history of duplications.</title>
        <authorList>
            <person name="Yu J."/>
            <person name="Wang J."/>
            <person name="Lin W."/>
            <person name="Li S."/>
            <person name="Li H."/>
            <person name="Zhou J."/>
            <person name="Ni P."/>
            <person name="Dong W."/>
            <person name="Hu S."/>
            <person name="Zeng C."/>
            <person name="Zhang J."/>
            <person name="Zhang Y."/>
            <person name="Li R."/>
            <person name="Xu Z."/>
            <person name="Li S."/>
            <person name="Li X."/>
            <person name="Zheng H."/>
            <person name="Cong L."/>
            <person name="Lin L."/>
            <person name="Yin J."/>
            <person name="Geng J."/>
            <person name="Li G."/>
            <person name="Shi J."/>
            <person name="Liu J."/>
            <person name="Lv H."/>
            <person name="Li J."/>
            <person name="Wang J."/>
            <person name="Deng Y."/>
            <person name="Ran L."/>
            <person name="Shi X."/>
            <person name="Wang X."/>
            <person name="Wu Q."/>
            <person name="Li C."/>
            <person name="Ren X."/>
            <person name="Wang J."/>
            <person name="Wang X."/>
            <person name="Li D."/>
            <person name="Liu D."/>
            <person name="Zhang X."/>
            <person name="Ji Z."/>
            <person name="Zhao W."/>
            <person name="Sun Y."/>
            <person name="Zhang Z."/>
            <person name="Bao J."/>
            <person name="Han Y."/>
            <person name="Dong L."/>
            <person name="Ji J."/>
            <person name="Chen P."/>
            <person name="Wu S."/>
            <person name="Liu J."/>
            <person name="Xiao Y."/>
            <person name="Bu D."/>
            <person name="Tan J."/>
            <person name="Yang L."/>
            <person name="Ye C."/>
            <person name="Zhang J."/>
            <person name="Xu J."/>
            <person name="Zhou Y."/>
            <person name="Yu Y."/>
            <person name="Zhang B."/>
            <person name="Zhuang S."/>
            <person name="Wei H."/>
            <person name="Liu B."/>
            <person name="Lei M."/>
            <person name="Yu H."/>
            <person name="Li Y."/>
            <person name="Xu H."/>
            <person name="Wei S."/>
            <person name="He X."/>
            <person name="Fang L."/>
            <person name="Zhang Z."/>
            <person name="Zhang Y."/>
            <person name="Huang X."/>
            <person name="Su Z."/>
            <person name="Tong W."/>
            <person name="Li J."/>
            <person name="Tong Z."/>
            <person name="Li S."/>
            <person name="Ye J."/>
            <person name="Wang L."/>
            <person name="Fang L."/>
            <person name="Lei T."/>
            <person name="Chen C."/>
            <person name="Chen H."/>
            <person name="Xu Z."/>
            <person name="Li H."/>
            <person name="Huang H."/>
            <person name="Zhang F."/>
            <person name="Xu H."/>
            <person name="Li N."/>
            <person name="Zhao C."/>
            <person name="Li S."/>
            <person name="Dong L."/>
            <person name="Huang Y."/>
            <person name="Li L."/>
            <person name="Xi Y."/>
            <person name="Qi Q."/>
            <person name="Li W."/>
            <person name="Zhang B."/>
            <person name="Hu W."/>
            <person name="Zhang Y."/>
            <person name="Tian X."/>
            <person name="Jiao Y."/>
            <person name="Liang X."/>
            <person name="Jin J."/>
            <person name="Gao L."/>
            <person name="Zheng W."/>
            <person name="Hao B."/>
            <person name="Liu S."/>
            <person name="Wang W."/>
            <person name="Yuan L."/>
            <person name="Cao M."/>
            <person name="McDermott J."/>
            <person name="Samudrala R."/>
            <person name="Wang J."/>
            <person name="Wong G.K."/>
            <person name="Yang H."/>
        </authorList>
    </citation>
    <scope>NUCLEOTIDE SEQUENCE [LARGE SCALE GENOMIC DNA]</scope>
    <source>
        <strain evidence="3">cv. 93-11</strain>
    </source>
</reference>
<dbReference type="Proteomes" id="UP000007015">
    <property type="component" value="Chromosome 3"/>
</dbReference>
<feature type="compositionally biased region" description="Basic residues" evidence="1">
    <location>
        <begin position="44"/>
        <end position="55"/>
    </location>
</feature>
<dbReference type="Gramene" id="BGIOSGA013678-TA">
    <property type="protein sequence ID" value="BGIOSGA013678-PA"/>
    <property type="gene ID" value="BGIOSGA013678"/>
</dbReference>
<accession>B8AKW5</accession>
<evidence type="ECO:0000256" key="1">
    <source>
        <dbReference type="SAM" id="MobiDB-lite"/>
    </source>
</evidence>
<dbReference type="AlphaFoldDB" id="B8AKW5"/>
<gene>
    <name evidence="2" type="ORF">OsI_13779</name>
</gene>
<feature type="region of interest" description="Disordered" evidence="1">
    <location>
        <begin position="1"/>
        <end position="101"/>
    </location>
</feature>
<dbReference type="HOGENOM" id="CLU_2019030_0_0_1"/>
<name>B8AKW5_ORYSI</name>